<comment type="caution">
    <text evidence="1">The sequence shown here is derived from an EMBL/GenBank/DDBJ whole genome shotgun (WGS) entry which is preliminary data.</text>
</comment>
<dbReference type="Proteomes" id="UP000183986">
    <property type="component" value="Unassembled WGS sequence"/>
</dbReference>
<evidence type="ECO:0000313" key="1">
    <source>
        <dbReference type="EMBL" id="OJT01210.1"/>
    </source>
</evidence>
<dbReference type="EMBL" id="MPKY01000001">
    <property type="protein sequence ID" value="OJT01210.1"/>
    <property type="molecule type" value="Genomic_DNA"/>
</dbReference>
<dbReference type="RefSeq" id="WP_072677975.1">
    <property type="nucleotide sequence ID" value="NZ_MPKY01000001.1"/>
</dbReference>
<accession>A0A1M2V0V9</accession>
<protein>
    <submittedName>
        <fullName evidence="1">Uncharacterized protein</fullName>
    </submittedName>
</protein>
<dbReference type="AlphaFoldDB" id="A0A1M2V0V9"/>
<keyword evidence="2" id="KW-1185">Reference proteome</keyword>
<reference evidence="1" key="1">
    <citation type="submission" date="2016-11" db="EMBL/GenBank/DDBJ databases">
        <title>Draft Genome Sequence of Marinobacter hydrocarbonoclasticus strain STW2, a polyaromatic aromatic hydrocarbon degrading and denitrifying bacterium from rhizosphere of Seagrass Enhalus acodoides.</title>
        <authorList>
            <person name="Ling J."/>
            <person name="Dong J."/>
        </authorList>
    </citation>
    <scope>NUCLEOTIDE SEQUENCE [LARGE SCALE GENOMIC DNA]</scope>
    <source>
        <strain evidence="1">STW2</strain>
    </source>
</reference>
<sequence length="67" mass="7866">MNELSRKARILWITARIKLHRLAMDSEKGVSERWKGHARALTTLCRARSELLTPKERRALERREGLV</sequence>
<proteinExistence type="predicted"/>
<organism evidence="1 2">
    <name type="scientific">Marinobacter nauticus</name>
    <name type="common">Marinobacter hydrocarbonoclasticus</name>
    <name type="synonym">Marinobacter aquaeolei</name>
    <dbReference type="NCBI Taxonomy" id="2743"/>
    <lineage>
        <taxon>Bacteria</taxon>
        <taxon>Pseudomonadati</taxon>
        <taxon>Pseudomonadota</taxon>
        <taxon>Gammaproteobacteria</taxon>
        <taxon>Pseudomonadales</taxon>
        <taxon>Marinobacteraceae</taxon>
        <taxon>Marinobacter</taxon>
    </lineage>
</organism>
<gene>
    <name evidence="1" type="ORF">BEE62_14765</name>
</gene>
<evidence type="ECO:0000313" key="2">
    <source>
        <dbReference type="Proteomes" id="UP000183986"/>
    </source>
</evidence>
<name>A0A1M2V0V9_MARNT</name>